<evidence type="ECO:0000256" key="1">
    <source>
        <dbReference type="SAM" id="MobiDB-lite"/>
    </source>
</evidence>
<protein>
    <submittedName>
        <fullName evidence="2">Uncharacterized protein</fullName>
    </submittedName>
</protein>
<evidence type="ECO:0000313" key="2">
    <source>
        <dbReference type="EMBL" id="KAG5834161.1"/>
    </source>
</evidence>
<name>A0A9D3RKU6_ANGAN</name>
<evidence type="ECO:0000313" key="3">
    <source>
        <dbReference type="Proteomes" id="UP001044222"/>
    </source>
</evidence>
<sequence length="129" mass="14188">MQHPSTPVAGGGRCGVGNREDPLGGIDDSDWSDSLSRKVLHASRWGTALGPASEVFTVPKRYAQLKLYPQILYPRSNMQKFIFKRCDTRILTDSLTTDPHDCLTCSCTDSLRSRTGLAQVRDAACAEMI</sequence>
<comment type="caution">
    <text evidence="2">The sequence shown here is derived from an EMBL/GenBank/DDBJ whole genome shotgun (WGS) entry which is preliminary data.</text>
</comment>
<proteinExistence type="predicted"/>
<dbReference type="EMBL" id="JAFIRN010000015">
    <property type="protein sequence ID" value="KAG5834161.1"/>
    <property type="molecule type" value="Genomic_DNA"/>
</dbReference>
<accession>A0A9D3RKU6</accession>
<organism evidence="2 3">
    <name type="scientific">Anguilla anguilla</name>
    <name type="common">European freshwater eel</name>
    <name type="synonym">Muraena anguilla</name>
    <dbReference type="NCBI Taxonomy" id="7936"/>
    <lineage>
        <taxon>Eukaryota</taxon>
        <taxon>Metazoa</taxon>
        <taxon>Chordata</taxon>
        <taxon>Craniata</taxon>
        <taxon>Vertebrata</taxon>
        <taxon>Euteleostomi</taxon>
        <taxon>Actinopterygii</taxon>
        <taxon>Neopterygii</taxon>
        <taxon>Teleostei</taxon>
        <taxon>Anguilliformes</taxon>
        <taxon>Anguillidae</taxon>
        <taxon>Anguilla</taxon>
    </lineage>
</organism>
<dbReference type="Proteomes" id="UP001044222">
    <property type="component" value="Chromosome 15"/>
</dbReference>
<gene>
    <name evidence="2" type="ORF">ANANG_G00258480</name>
</gene>
<keyword evidence="3" id="KW-1185">Reference proteome</keyword>
<feature type="region of interest" description="Disordered" evidence="1">
    <location>
        <begin position="1"/>
        <end position="31"/>
    </location>
</feature>
<reference evidence="2" key="1">
    <citation type="submission" date="2021-01" db="EMBL/GenBank/DDBJ databases">
        <title>A chromosome-scale assembly of European eel, Anguilla anguilla.</title>
        <authorList>
            <person name="Henkel C."/>
            <person name="Jong-Raadsen S.A."/>
            <person name="Dufour S."/>
            <person name="Weltzien F.-A."/>
            <person name="Palstra A.P."/>
            <person name="Pelster B."/>
            <person name="Spaink H.P."/>
            <person name="Van Den Thillart G.E."/>
            <person name="Jansen H."/>
            <person name="Zahm M."/>
            <person name="Klopp C."/>
            <person name="Cedric C."/>
            <person name="Louis A."/>
            <person name="Berthelot C."/>
            <person name="Parey E."/>
            <person name="Roest Crollius H."/>
            <person name="Montfort J."/>
            <person name="Robinson-Rechavi M."/>
            <person name="Bucao C."/>
            <person name="Bouchez O."/>
            <person name="Gislard M."/>
            <person name="Lluch J."/>
            <person name="Milhes M."/>
            <person name="Lampietro C."/>
            <person name="Lopez Roques C."/>
            <person name="Donnadieu C."/>
            <person name="Braasch I."/>
            <person name="Desvignes T."/>
            <person name="Postlethwait J."/>
            <person name="Bobe J."/>
            <person name="Guiguen Y."/>
            <person name="Dirks R."/>
        </authorList>
    </citation>
    <scope>NUCLEOTIDE SEQUENCE</scope>
    <source>
        <strain evidence="2">Tag_6206</strain>
        <tissue evidence="2">Liver</tissue>
    </source>
</reference>
<dbReference type="AlphaFoldDB" id="A0A9D3RKU6"/>